<reference evidence="2 3" key="1">
    <citation type="submission" date="2020-08" db="EMBL/GenBank/DDBJ databases">
        <title>Genomic Encyclopedia of Type Strains, Phase III (KMG-III): the genomes of soil and plant-associated and newly described type strains.</title>
        <authorList>
            <person name="Whitman W."/>
        </authorList>
    </citation>
    <scope>NUCLEOTIDE SEQUENCE [LARGE SCALE GENOMIC DNA]</scope>
    <source>
        <strain evidence="2 3">CECT 3287</strain>
    </source>
</reference>
<protein>
    <submittedName>
        <fullName evidence="2">Uncharacterized protein</fullName>
    </submittedName>
</protein>
<feature type="region of interest" description="Disordered" evidence="1">
    <location>
        <begin position="1"/>
        <end position="27"/>
    </location>
</feature>
<comment type="caution">
    <text evidence="2">The sequence shown here is derived from an EMBL/GenBank/DDBJ whole genome shotgun (WGS) entry which is preliminary data.</text>
</comment>
<sequence>MMEQPTVPLGEAGEVLNRSEPQRQDGEQVHVVCPMVIPAAGGDPHRRRQ</sequence>
<dbReference type="AlphaFoldDB" id="A0A7W5AG53"/>
<dbReference type="EMBL" id="JACHXF010000005">
    <property type="protein sequence ID" value="MBB3095174.1"/>
    <property type="molecule type" value="Genomic_DNA"/>
</dbReference>
<evidence type="ECO:0000313" key="2">
    <source>
        <dbReference type="EMBL" id="MBB3095174.1"/>
    </source>
</evidence>
<dbReference type="RefSeq" id="WP_183219695.1">
    <property type="nucleotide sequence ID" value="NZ_BMPW01000009.1"/>
</dbReference>
<name>A0A7W5AG53_9ACTN</name>
<dbReference type="Proteomes" id="UP000590749">
    <property type="component" value="Unassembled WGS sequence"/>
</dbReference>
<evidence type="ECO:0000313" key="3">
    <source>
        <dbReference type="Proteomes" id="UP000590749"/>
    </source>
</evidence>
<accession>A0A7W5AG53</accession>
<evidence type="ECO:0000256" key="1">
    <source>
        <dbReference type="SAM" id="MobiDB-lite"/>
    </source>
</evidence>
<organism evidence="2 3">
    <name type="scientific">Actinoplanes campanulatus</name>
    <dbReference type="NCBI Taxonomy" id="113559"/>
    <lineage>
        <taxon>Bacteria</taxon>
        <taxon>Bacillati</taxon>
        <taxon>Actinomycetota</taxon>
        <taxon>Actinomycetes</taxon>
        <taxon>Micromonosporales</taxon>
        <taxon>Micromonosporaceae</taxon>
        <taxon>Actinoplanes</taxon>
    </lineage>
</organism>
<proteinExistence type="predicted"/>
<gene>
    <name evidence="2" type="ORF">FHR83_002837</name>
</gene>
<keyword evidence="3" id="KW-1185">Reference proteome</keyword>